<keyword evidence="3" id="KW-0804">Transcription</keyword>
<evidence type="ECO:0000256" key="3">
    <source>
        <dbReference type="ARBA" id="ARBA00023163"/>
    </source>
</evidence>
<keyword evidence="4" id="KW-0472">Membrane</keyword>
<dbReference type="InterPro" id="IPR018060">
    <property type="entry name" value="HTH_AraC"/>
</dbReference>
<evidence type="ECO:0000313" key="6">
    <source>
        <dbReference type="EMBL" id="TBL70732.1"/>
    </source>
</evidence>
<keyword evidence="1" id="KW-0805">Transcription regulation</keyword>
<dbReference type="EMBL" id="SIRE01000030">
    <property type="protein sequence ID" value="TBL70732.1"/>
    <property type="molecule type" value="Genomic_DNA"/>
</dbReference>
<feature type="domain" description="HTH araC/xylS-type" evidence="5">
    <location>
        <begin position="675"/>
        <end position="774"/>
    </location>
</feature>
<keyword evidence="4" id="KW-0812">Transmembrane</keyword>
<evidence type="ECO:0000256" key="1">
    <source>
        <dbReference type="ARBA" id="ARBA00023015"/>
    </source>
</evidence>
<keyword evidence="2" id="KW-0238">DNA-binding</keyword>
<keyword evidence="4" id="KW-1133">Transmembrane helix</keyword>
<dbReference type="PANTHER" id="PTHR43280:SF10">
    <property type="entry name" value="REGULATORY PROTEIN POCR"/>
    <property type="match status" value="1"/>
</dbReference>
<feature type="transmembrane region" description="Helical" evidence="4">
    <location>
        <begin position="309"/>
        <end position="329"/>
    </location>
</feature>
<dbReference type="SMART" id="SM00342">
    <property type="entry name" value="HTH_ARAC"/>
    <property type="match status" value="1"/>
</dbReference>
<proteinExistence type="predicted"/>
<feature type="transmembrane region" description="Helical" evidence="4">
    <location>
        <begin position="21"/>
        <end position="43"/>
    </location>
</feature>
<dbReference type="AlphaFoldDB" id="A0A4Q9DGB7"/>
<dbReference type="PANTHER" id="PTHR43280">
    <property type="entry name" value="ARAC-FAMILY TRANSCRIPTIONAL REGULATOR"/>
    <property type="match status" value="1"/>
</dbReference>
<dbReference type="InterPro" id="IPR009057">
    <property type="entry name" value="Homeodomain-like_sf"/>
</dbReference>
<reference evidence="6 7" key="1">
    <citation type="submission" date="2019-02" db="EMBL/GenBank/DDBJ databases">
        <title>Paenibacillus sp. nov., isolated from surface-sterilized tissue of Thalictrum simplex L.</title>
        <authorList>
            <person name="Tuo L."/>
        </authorList>
    </citation>
    <scope>NUCLEOTIDE SEQUENCE [LARGE SCALE GENOMIC DNA]</scope>
    <source>
        <strain evidence="6 7">N2SHLJ1</strain>
    </source>
</reference>
<keyword evidence="7" id="KW-1185">Reference proteome</keyword>
<dbReference type="PRINTS" id="PR00032">
    <property type="entry name" value="HTHARAC"/>
</dbReference>
<dbReference type="Gene3D" id="1.10.10.60">
    <property type="entry name" value="Homeodomain-like"/>
    <property type="match status" value="2"/>
</dbReference>
<gene>
    <name evidence="6" type="ORF">EYB31_32430</name>
</gene>
<dbReference type="OrthoDB" id="2647120at2"/>
<protein>
    <submittedName>
        <fullName evidence="6">AraC family transcriptional regulator</fullName>
    </submittedName>
</protein>
<dbReference type="GO" id="GO:0003700">
    <property type="term" value="F:DNA-binding transcription factor activity"/>
    <property type="evidence" value="ECO:0007669"/>
    <property type="project" value="InterPro"/>
</dbReference>
<dbReference type="RefSeq" id="WP_131017670.1">
    <property type="nucleotide sequence ID" value="NZ_SIRE01000030.1"/>
</dbReference>
<evidence type="ECO:0000256" key="2">
    <source>
        <dbReference type="ARBA" id="ARBA00023125"/>
    </source>
</evidence>
<comment type="caution">
    <text evidence="6">The sequence shown here is derived from an EMBL/GenBank/DDBJ whole genome shotgun (WGS) entry which is preliminary data.</text>
</comment>
<dbReference type="InterPro" id="IPR020449">
    <property type="entry name" value="Tscrpt_reg_AraC-type_HTH"/>
</dbReference>
<evidence type="ECO:0000313" key="7">
    <source>
        <dbReference type="Proteomes" id="UP000293142"/>
    </source>
</evidence>
<dbReference type="GO" id="GO:0043565">
    <property type="term" value="F:sequence-specific DNA binding"/>
    <property type="evidence" value="ECO:0007669"/>
    <property type="project" value="InterPro"/>
</dbReference>
<evidence type="ECO:0000259" key="5">
    <source>
        <dbReference type="PROSITE" id="PS01124"/>
    </source>
</evidence>
<dbReference type="PROSITE" id="PS01124">
    <property type="entry name" value="HTH_ARAC_FAMILY_2"/>
    <property type="match status" value="1"/>
</dbReference>
<dbReference type="Proteomes" id="UP000293142">
    <property type="component" value="Unassembled WGS sequence"/>
</dbReference>
<dbReference type="SUPFAM" id="SSF46689">
    <property type="entry name" value="Homeodomain-like"/>
    <property type="match status" value="2"/>
</dbReference>
<name>A0A4Q9DGB7_9BACL</name>
<sequence>MAIGKTRIARNVLPSRLWSYFFSYVLLVALLLSVLGGIVYTSFFDTLQRVVEHSNVASLTQIRDQVDQRFADIMKISVQISRNSKLIPHLITENEYEAIQAVNELRSYSSTSSFLLDIGLLLNDADPKRVYAASGIYQSGDFFRSAYPFPDWSKPAFIQELQELRAPRIGAIEPISVNNTLPAPAGYYLYPIPTGGKPYQTIFYILNGVELRNMIAGMLQGYDGYAFVTDKSGRTILSVGKGIYADSPNQEQLQRSIAGLVTDVPIQSIRLPQGEFSTVRLESAHTDWLYYVVMPTAQFIERVERTRTLFYAAIAVVFALGVAASYVLASRNYRPIRALMEIIHRKSPGGRTAVQDELAWISKSFEEVTLENSGLRSQLKTKVGMIKDQVLLHVFQGNIPQGREWEDDLRTTGLMLEGGSYAVMLVQIDHYERFVSENPVPMQNLLKYSITNVAEEIALEYGSGYGITLADDKGVAVLLHLQHATDIQEDAVRISEKIREFFELCFPFTVTIGLSGIFHELERTPLYWNEAYEAAAYRFIRGGNRVIYYRDIASGKYNPALYHALSDSQLMKEIMQGNTAEAGAEAQALLEKLHDSDMPPDAAKSICLNLTGSLIQVTHEFEISGDSGLKATSAALLANRFETLRQFAEAYCRLVGMVTEHIVKKKESKNFELRDKLLHYAEENFTDESMNLQKIADAFGMSPSYVSRYFKNQTGTALSEHIDELRMNSAKELLKAGILNVKDVVKQVGYGDQTHFIRKFKKKYGLTPQQYKMLYMAGGTSRNTSDEEPHEPIGHKT</sequence>
<dbReference type="Pfam" id="PF12833">
    <property type="entry name" value="HTH_18"/>
    <property type="match status" value="1"/>
</dbReference>
<organism evidence="6 7">
    <name type="scientific">Paenibacillus thalictri</name>
    <dbReference type="NCBI Taxonomy" id="2527873"/>
    <lineage>
        <taxon>Bacteria</taxon>
        <taxon>Bacillati</taxon>
        <taxon>Bacillota</taxon>
        <taxon>Bacilli</taxon>
        <taxon>Bacillales</taxon>
        <taxon>Paenibacillaceae</taxon>
        <taxon>Paenibacillus</taxon>
    </lineage>
</organism>
<accession>A0A4Q9DGB7</accession>
<evidence type="ECO:0000256" key="4">
    <source>
        <dbReference type="SAM" id="Phobius"/>
    </source>
</evidence>